<accession>A0A1X7TJC1</accession>
<evidence type="ECO:0000313" key="4">
    <source>
        <dbReference type="EnsemblMetazoa" id="Aqu2.1.14897_001"/>
    </source>
</evidence>
<protein>
    <recommendedName>
        <fullName evidence="5">DNA (cytosine-5-)-methyltransferase</fullName>
    </recommendedName>
</protein>
<dbReference type="GO" id="GO:0032259">
    <property type="term" value="P:methylation"/>
    <property type="evidence" value="ECO:0007669"/>
    <property type="project" value="UniProtKB-KW"/>
</dbReference>
<keyword evidence="1" id="KW-0489">Methyltransferase</keyword>
<evidence type="ECO:0000256" key="3">
    <source>
        <dbReference type="ARBA" id="ARBA00022691"/>
    </source>
</evidence>
<dbReference type="GO" id="GO:0008168">
    <property type="term" value="F:methyltransferase activity"/>
    <property type="evidence" value="ECO:0007669"/>
    <property type="project" value="UniProtKB-KW"/>
</dbReference>
<keyword evidence="3" id="KW-0949">S-adenosyl-L-methionine</keyword>
<dbReference type="Pfam" id="PF00145">
    <property type="entry name" value="DNA_methylase"/>
    <property type="match status" value="1"/>
</dbReference>
<evidence type="ECO:0008006" key="5">
    <source>
        <dbReference type="Google" id="ProtNLM"/>
    </source>
</evidence>
<dbReference type="InParanoid" id="A0A1X7TJC1"/>
<dbReference type="InterPro" id="IPR001525">
    <property type="entry name" value="C5_MeTfrase"/>
</dbReference>
<dbReference type="EnsemblMetazoa" id="Aqu2.1.14897_001">
    <property type="protein sequence ID" value="Aqu2.1.14897_001"/>
    <property type="gene ID" value="Aqu2.1.14897"/>
</dbReference>
<organism evidence="4">
    <name type="scientific">Amphimedon queenslandica</name>
    <name type="common">Sponge</name>
    <dbReference type="NCBI Taxonomy" id="400682"/>
    <lineage>
        <taxon>Eukaryota</taxon>
        <taxon>Metazoa</taxon>
        <taxon>Porifera</taxon>
        <taxon>Demospongiae</taxon>
        <taxon>Heteroscleromorpha</taxon>
        <taxon>Haplosclerida</taxon>
        <taxon>Niphatidae</taxon>
        <taxon>Amphimedon</taxon>
    </lineage>
</organism>
<keyword evidence="2" id="KW-0808">Transferase</keyword>
<evidence type="ECO:0000256" key="2">
    <source>
        <dbReference type="ARBA" id="ARBA00022679"/>
    </source>
</evidence>
<name>A0A1X7TJC1_AMPQE</name>
<reference evidence="4" key="1">
    <citation type="submission" date="2017-05" db="UniProtKB">
        <authorList>
            <consortium name="EnsemblMetazoa"/>
        </authorList>
    </citation>
    <scope>IDENTIFICATION</scope>
</reference>
<dbReference type="AlphaFoldDB" id="A0A1X7TJC1"/>
<dbReference type="SUPFAM" id="SSF53335">
    <property type="entry name" value="S-adenosyl-L-methionine-dependent methyltransferases"/>
    <property type="match status" value="1"/>
</dbReference>
<evidence type="ECO:0000256" key="1">
    <source>
        <dbReference type="ARBA" id="ARBA00022603"/>
    </source>
</evidence>
<proteinExistence type="predicted"/>
<dbReference type="InterPro" id="IPR029063">
    <property type="entry name" value="SAM-dependent_MTases_sf"/>
</dbReference>
<sequence>MGFQKSDGSKWKFPVSDAQAYRQMGNAVVVPVVRALARLIRPFIIESTKHHGRERPESMQSILLY</sequence>
<dbReference type="PROSITE" id="PS00095">
    <property type="entry name" value="C5_MTASE_2"/>
    <property type="match status" value="1"/>
</dbReference>
<dbReference type="InterPro" id="IPR031303">
    <property type="entry name" value="C5_meth_CS"/>
</dbReference>